<dbReference type="Proteomes" id="UP000094385">
    <property type="component" value="Unassembled WGS sequence"/>
</dbReference>
<dbReference type="AlphaFoldDB" id="A0A1E3PVL0"/>
<keyword evidence="2" id="KW-1185">Reference proteome</keyword>
<gene>
    <name evidence="1" type="ORF">LIPSTDRAFT_114156</name>
</gene>
<evidence type="ECO:0000313" key="1">
    <source>
        <dbReference type="EMBL" id="ODQ69318.1"/>
    </source>
</evidence>
<name>A0A1E3PVL0_LIPST</name>
<reference evidence="1 2" key="1">
    <citation type="journal article" date="2016" name="Proc. Natl. Acad. Sci. U.S.A.">
        <title>Comparative genomics of biotechnologically important yeasts.</title>
        <authorList>
            <person name="Riley R."/>
            <person name="Haridas S."/>
            <person name="Wolfe K.H."/>
            <person name="Lopes M.R."/>
            <person name="Hittinger C.T."/>
            <person name="Goeker M."/>
            <person name="Salamov A.A."/>
            <person name="Wisecaver J.H."/>
            <person name="Long T.M."/>
            <person name="Calvey C.H."/>
            <person name="Aerts A.L."/>
            <person name="Barry K.W."/>
            <person name="Choi C."/>
            <person name="Clum A."/>
            <person name="Coughlan A.Y."/>
            <person name="Deshpande S."/>
            <person name="Douglass A.P."/>
            <person name="Hanson S.J."/>
            <person name="Klenk H.-P."/>
            <person name="LaButti K.M."/>
            <person name="Lapidus A."/>
            <person name="Lindquist E.A."/>
            <person name="Lipzen A.M."/>
            <person name="Meier-Kolthoff J.P."/>
            <person name="Ohm R.A."/>
            <person name="Otillar R.P."/>
            <person name="Pangilinan J.L."/>
            <person name="Peng Y."/>
            <person name="Rokas A."/>
            <person name="Rosa C.A."/>
            <person name="Scheuner C."/>
            <person name="Sibirny A.A."/>
            <person name="Slot J.C."/>
            <person name="Stielow J.B."/>
            <person name="Sun H."/>
            <person name="Kurtzman C.P."/>
            <person name="Blackwell M."/>
            <person name="Grigoriev I.V."/>
            <person name="Jeffries T.W."/>
        </authorList>
    </citation>
    <scope>NUCLEOTIDE SEQUENCE [LARGE SCALE GENOMIC DNA]</scope>
    <source>
        <strain evidence="1 2">NRRL Y-11557</strain>
    </source>
</reference>
<sequence>MKVLVLGATGDIRPARKSASPSLSKNEESDVIIDACNPGENGVVVPIDEVLAHAKSRGPHYKLKFIFTSVTWTHGEAIARLGYISERGPLINPLDLVKWRADTRRGILSAPTAEAAEVS</sequence>
<dbReference type="EMBL" id="KV454304">
    <property type="protein sequence ID" value="ODQ69318.1"/>
    <property type="molecule type" value="Genomic_DNA"/>
</dbReference>
<proteinExistence type="predicted"/>
<accession>A0A1E3PVL0</accession>
<evidence type="ECO:0000313" key="2">
    <source>
        <dbReference type="Proteomes" id="UP000094385"/>
    </source>
</evidence>
<protein>
    <submittedName>
        <fullName evidence="1">Uncharacterized protein</fullName>
    </submittedName>
</protein>
<organism evidence="1 2">
    <name type="scientific">Lipomyces starkeyi NRRL Y-11557</name>
    <dbReference type="NCBI Taxonomy" id="675824"/>
    <lineage>
        <taxon>Eukaryota</taxon>
        <taxon>Fungi</taxon>
        <taxon>Dikarya</taxon>
        <taxon>Ascomycota</taxon>
        <taxon>Saccharomycotina</taxon>
        <taxon>Lipomycetes</taxon>
        <taxon>Lipomycetales</taxon>
        <taxon>Lipomycetaceae</taxon>
        <taxon>Lipomyces</taxon>
    </lineage>
</organism>